<feature type="compositionally biased region" description="Basic and acidic residues" evidence="1">
    <location>
        <begin position="133"/>
        <end position="163"/>
    </location>
</feature>
<protein>
    <submittedName>
        <fullName evidence="2">Uncharacterized protein</fullName>
    </submittedName>
</protein>
<reference evidence="2" key="1">
    <citation type="submission" date="2021-01" db="EMBL/GenBank/DDBJ databases">
        <authorList>
            <person name="Corre E."/>
            <person name="Pelletier E."/>
            <person name="Niang G."/>
            <person name="Scheremetjew M."/>
            <person name="Finn R."/>
            <person name="Kale V."/>
            <person name="Holt S."/>
            <person name="Cochrane G."/>
            <person name="Meng A."/>
            <person name="Brown T."/>
            <person name="Cohen L."/>
        </authorList>
    </citation>
    <scope>NUCLEOTIDE SEQUENCE</scope>
    <source>
        <strain evidence="2">CT5</strain>
    </source>
</reference>
<dbReference type="EMBL" id="HBIK01034732">
    <property type="protein sequence ID" value="CAE0391321.1"/>
    <property type="molecule type" value="Transcribed_RNA"/>
</dbReference>
<accession>A0A7S3KT21</accession>
<sequence>MDQGQNFQNTQKLVKVDENSAGVPSQALNMNHQMSNLNPTGNMIQIPTNPESQFQMAQMQSMGAPAPTGEEAKHGTGDNNKLESHAGALGESHAQHNSRGHHNDGHNDSDDNYSDDPKSRTSASSRVNFSKLTAEEKERRCHNMSKEVKQLRRKIRNMEERLARTSNDAEGSGSRDYSSGVGEASIQSAKDKIKSFKGFELSDQKDLIDNLCSALAQERMKPDSLAYYMLCTIVRGFLTDEEWAQKYAAKEEPDADKDSGDMFKNKEIVVTLPGKDVRISKKEYQVFAPFQDNEKIMRLLTGQLGSTEIPEASAPQPSDQNSQADMLAKLLQGNSNFQNLNALAEMQNLMNNQFLQGINTNQQTSAQTSASNMMASMMGMGNQNNGVPQMQQDQNQRMSVPQNLQNDQLLNNLMNSNLPWNLGQMGGMNGNFQ</sequence>
<gene>
    <name evidence="2" type="ORF">ECRA1380_LOCUS16297</name>
</gene>
<feature type="compositionally biased region" description="Polar residues" evidence="1">
    <location>
        <begin position="120"/>
        <end position="131"/>
    </location>
</feature>
<name>A0A7S3KT21_EUPCR</name>
<proteinExistence type="predicted"/>
<feature type="region of interest" description="Disordered" evidence="1">
    <location>
        <begin position="54"/>
        <end position="183"/>
    </location>
</feature>
<dbReference type="AlphaFoldDB" id="A0A7S3KT21"/>
<feature type="compositionally biased region" description="Basic and acidic residues" evidence="1">
    <location>
        <begin position="101"/>
        <end position="119"/>
    </location>
</feature>
<feature type="compositionally biased region" description="Basic and acidic residues" evidence="1">
    <location>
        <begin position="70"/>
        <end position="84"/>
    </location>
</feature>
<evidence type="ECO:0000256" key="1">
    <source>
        <dbReference type="SAM" id="MobiDB-lite"/>
    </source>
</evidence>
<organism evidence="2">
    <name type="scientific">Euplotes crassus</name>
    <dbReference type="NCBI Taxonomy" id="5936"/>
    <lineage>
        <taxon>Eukaryota</taxon>
        <taxon>Sar</taxon>
        <taxon>Alveolata</taxon>
        <taxon>Ciliophora</taxon>
        <taxon>Intramacronucleata</taxon>
        <taxon>Spirotrichea</taxon>
        <taxon>Hypotrichia</taxon>
        <taxon>Euplotida</taxon>
        <taxon>Euplotidae</taxon>
        <taxon>Moneuplotes</taxon>
    </lineage>
</organism>
<evidence type="ECO:0000313" key="2">
    <source>
        <dbReference type="EMBL" id="CAE0391321.1"/>
    </source>
</evidence>